<feature type="signal peptide" evidence="3">
    <location>
        <begin position="1"/>
        <end position="26"/>
    </location>
</feature>
<name>A0AAW1KTE1_SAPOF</name>
<gene>
    <name evidence="5" type="ORF">RND81_05G018900</name>
</gene>
<dbReference type="AlphaFoldDB" id="A0AAW1KTE1"/>
<dbReference type="Pfam" id="PF00234">
    <property type="entry name" value="Tryp_alpha_amyl"/>
    <property type="match status" value="1"/>
</dbReference>
<dbReference type="PRINTS" id="PR00382">
    <property type="entry name" value="LIPIDTRNSFER"/>
</dbReference>
<dbReference type="Gene3D" id="1.10.110.10">
    <property type="entry name" value="Plant lipid-transfer and hydrophobic proteins"/>
    <property type="match status" value="1"/>
</dbReference>
<sequence length="119" mass="12027">MASSTIFKSVCVALVCMMLMSPHAQATLSCGAVTKNIAQCVTYLKGTGTSPSKACCAGITTLKNLAASPGDRKTACGCLKTAAASMTGLDTKRAAQLPGACDVTIAYAISPNTDCSKVN</sequence>
<proteinExistence type="inferred from homology"/>
<dbReference type="PANTHER" id="PTHR33076">
    <property type="entry name" value="NON-SPECIFIC LIPID-TRANSFER PROTEIN 2-RELATED"/>
    <property type="match status" value="1"/>
</dbReference>
<feature type="chain" id="PRO_5043754962" description="Non-specific lipid-transfer protein" evidence="3">
    <location>
        <begin position="27"/>
        <end position="119"/>
    </location>
</feature>
<comment type="similarity">
    <text evidence="1 2">Belongs to the plant LTP family.</text>
</comment>
<keyword evidence="6" id="KW-1185">Reference proteome</keyword>
<protein>
    <recommendedName>
        <fullName evidence="2">Non-specific lipid-transfer protein</fullName>
    </recommendedName>
</protein>
<dbReference type="InterPro" id="IPR016140">
    <property type="entry name" value="Bifunc_inhib/LTP/seed_store"/>
</dbReference>
<evidence type="ECO:0000313" key="5">
    <source>
        <dbReference type="EMBL" id="KAK9723702.1"/>
    </source>
</evidence>
<dbReference type="Proteomes" id="UP001443914">
    <property type="component" value="Unassembled WGS sequence"/>
</dbReference>
<evidence type="ECO:0000256" key="3">
    <source>
        <dbReference type="SAM" id="SignalP"/>
    </source>
</evidence>
<keyword evidence="2" id="KW-0446">Lipid-binding</keyword>
<dbReference type="GO" id="GO:0006869">
    <property type="term" value="P:lipid transport"/>
    <property type="evidence" value="ECO:0007669"/>
    <property type="project" value="InterPro"/>
</dbReference>
<keyword evidence="2" id="KW-0813">Transport</keyword>
<dbReference type="InterPro" id="IPR036312">
    <property type="entry name" value="Bifun_inhib/LTP/seed_sf"/>
</dbReference>
<accession>A0AAW1KTE1</accession>
<evidence type="ECO:0000256" key="1">
    <source>
        <dbReference type="ARBA" id="ARBA00009748"/>
    </source>
</evidence>
<evidence type="ECO:0000313" key="6">
    <source>
        <dbReference type="Proteomes" id="UP001443914"/>
    </source>
</evidence>
<evidence type="ECO:0000259" key="4">
    <source>
        <dbReference type="SMART" id="SM00499"/>
    </source>
</evidence>
<comment type="caution">
    <text evidence="5">The sequence shown here is derived from an EMBL/GenBank/DDBJ whole genome shotgun (WGS) entry which is preliminary data.</text>
</comment>
<evidence type="ECO:0000256" key="2">
    <source>
        <dbReference type="RuleBase" id="RU000628"/>
    </source>
</evidence>
<dbReference type="EMBL" id="JBDFQZ010000005">
    <property type="protein sequence ID" value="KAK9723702.1"/>
    <property type="molecule type" value="Genomic_DNA"/>
</dbReference>
<reference evidence="5" key="1">
    <citation type="submission" date="2024-03" db="EMBL/GenBank/DDBJ databases">
        <title>WGS assembly of Saponaria officinalis var. Norfolk2.</title>
        <authorList>
            <person name="Jenkins J."/>
            <person name="Shu S."/>
            <person name="Grimwood J."/>
            <person name="Barry K."/>
            <person name="Goodstein D."/>
            <person name="Schmutz J."/>
            <person name="Leebens-Mack J."/>
            <person name="Osbourn A."/>
        </authorList>
    </citation>
    <scope>NUCLEOTIDE SEQUENCE [LARGE SCALE GENOMIC DNA]</scope>
    <source>
        <strain evidence="5">JIC</strain>
    </source>
</reference>
<keyword evidence="3" id="KW-0732">Signal</keyword>
<dbReference type="GO" id="GO:0008289">
    <property type="term" value="F:lipid binding"/>
    <property type="evidence" value="ECO:0007669"/>
    <property type="project" value="UniProtKB-KW"/>
</dbReference>
<feature type="domain" description="Bifunctional inhibitor/plant lipid transfer protein/seed storage helical" evidence="4">
    <location>
        <begin position="30"/>
        <end position="115"/>
    </location>
</feature>
<dbReference type="SUPFAM" id="SSF47699">
    <property type="entry name" value="Bifunctional inhibitor/lipid-transfer protein/seed storage 2S albumin"/>
    <property type="match status" value="1"/>
</dbReference>
<dbReference type="SMART" id="SM00499">
    <property type="entry name" value="AAI"/>
    <property type="match status" value="1"/>
</dbReference>
<organism evidence="5 6">
    <name type="scientific">Saponaria officinalis</name>
    <name type="common">Common soapwort</name>
    <name type="synonym">Lychnis saponaria</name>
    <dbReference type="NCBI Taxonomy" id="3572"/>
    <lineage>
        <taxon>Eukaryota</taxon>
        <taxon>Viridiplantae</taxon>
        <taxon>Streptophyta</taxon>
        <taxon>Embryophyta</taxon>
        <taxon>Tracheophyta</taxon>
        <taxon>Spermatophyta</taxon>
        <taxon>Magnoliopsida</taxon>
        <taxon>eudicotyledons</taxon>
        <taxon>Gunneridae</taxon>
        <taxon>Pentapetalae</taxon>
        <taxon>Caryophyllales</taxon>
        <taxon>Caryophyllaceae</taxon>
        <taxon>Caryophylleae</taxon>
        <taxon>Saponaria</taxon>
    </lineage>
</organism>
<dbReference type="InterPro" id="IPR000528">
    <property type="entry name" value="Plant_nsLTP"/>
</dbReference>
<dbReference type="PROSITE" id="PS00597">
    <property type="entry name" value="PLANT_LTP"/>
    <property type="match status" value="1"/>
</dbReference>
<dbReference type="CDD" id="cd01960">
    <property type="entry name" value="nsLTP1"/>
    <property type="match status" value="1"/>
</dbReference>
<comment type="function">
    <text evidence="2">Plant non-specific lipid-transfer proteins transfer phospholipids as well as galactolipids across membranes. May play a role in wax or cutin deposition in the cell walls of expanding epidermal cells and certain secretory tissues.</text>
</comment>